<evidence type="ECO:0000313" key="4">
    <source>
        <dbReference type="Proteomes" id="UP000053268"/>
    </source>
</evidence>
<gene>
    <name evidence="3" type="ORF">RR46_14015</name>
</gene>
<dbReference type="InterPro" id="IPR002933">
    <property type="entry name" value="Peptidase_M20"/>
</dbReference>
<dbReference type="PANTHER" id="PTHR45892">
    <property type="entry name" value="AMINOACYLASE-1"/>
    <property type="match status" value="1"/>
</dbReference>
<dbReference type="SUPFAM" id="SSF53187">
    <property type="entry name" value="Zn-dependent exopeptidases"/>
    <property type="match status" value="3"/>
</dbReference>
<evidence type="ECO:0000256" key="2">
    <source>
        <dbReference type="SAM" id="SignalP"/>
    </source>
</evidence>
<evidence type="ECO:0000313" key="3">
    <source>
        <dbReference type="EMBL" id="KPI92794.1"/>
    </source>
</evidence>
<dbReference type="PANTHER" id="PTHR45892:SF1">
    <property type="entry name" value="AMINOACYLASE-1"/>
    <property type="match status" value="1"/>
</dbReference>
<dbReference type="Gene3D" id="1.10.150.900">
    <property type="match status" value="3"/>
</dbReference>
<dbReference type="EMBL" id="KQ459603">
    <property type="protein sequence ID" value="KPI92794.1"/>
    <property type="molecule type" value="Genomic_DNA"/>
</dbReference>
<dbReference type="PROSITE" id="PS00758">
    <property type="entry name" value="ARGE_DAPE_CPG2_1"/>
    <property type="match status" value="1"/>
</dbReference>
<feature type="chain" id="PRO_5008263312" evidence="2">
    <location>
        <begin position="22"/>
        <end position="1275"/>
    </location>
</feature>
<evidence type="ECO:0000256" key="1">
    <source>
        <dbReference type="ARBA" id="ARBA00022801"/>
    </source>
</evidence>
<dbReference type="InterPro" id="IPR001261">
    <property type="entry name" value="ArgE/DapE_CS"/>
</dbReference>
<feature type="signal peptide" evidence="2">
    <location>
        <begin position="1"/>
        <end position="21"/>
    </location>
</feature>
<keyword evidence="2" id="KW-0732">Signal</keyword>
<dbReference type="Gene3D" id="3.40.630.10">
    <property type="entry name" value="Zn peptidases"/>
    <property type="match status" value="3"/>
</dbReference>
<organism evidence="3 4">
    <name type="scientific">Papilio xuthus</name>
    <name type="common">Asian swallowtail butterfly</name>
    <dbReference type="NCBI Taxonomy" id="66420"/>
    <lineage>
        <taxon>Eukaryota</taxon>
        <taxon>Metazoa</taxon>
        <taxon>Ecdysozoa</taxon>
        <taxon>Arthropoda</taxon>
        <taxon>Hexapoda</taxon>
        <taxon>Insecta</taxon>
        <taxon>Pterygota</taxon>
        <taxon>Neoptera</taxon>
        <taxon>Endopterygota</taxon>
        <taxon>Lepidoptera</taxon>
        <taxon>Glossata</taxon>
        <taxon>Ditrysia</taxon>
        <taxon>Papilionoidea</taxon>
        <taxon>Papilionidae</taxon>
        <taxon>Papilioninae</taxon>
        <taxon>Papilio</taxon>
    </lineage>
</organism>
<sequence length="1275" mass="143849">MLKDIKILLWFCVVHVLYIKASPSCQKYLCTPEVERLRDYINIRTTKDRNLSPAVDYLKRLGAAQGVEVTVFENKPNKPLVIFKWPGQDPTLSSIALLSYIDVNFACYEDGWTYPPFSGQINDNCEIEGRGTQSQKSLSLQHYEALSRLTNNNKTLLRTVYMILTSDQTTPRDDVEVFFKSKTFEDMNVGFGLGVGGPSPQREIYLYNKFNTKYVIRVDCYGQSTSSAFLANINSTALGVCENFYNYYNEYRKEQYRLSLRSNDFGDYTVINFVGGKNLVEYNVVPAHVTVYYSAYLAFDISFDDFVKMVRGWASAAGGNITISSVVKEKGIYYTKTDNSNPYYVALQEAFDELDISFRVRASATTSDTTYLVNAGVPAFGLFPVLNTPLLVNSVNERLPLRSYLEGIRIMEAAISRLANLAGDKTGNDPRKMMNIKILLWFCFAHIHISRAIQSCQKYTCTQEIETLREYIRLSTTRQDDFSPAVDFFKRLGAEQGIEVTVFEANPNDPIVIMKWPGQDPSLQSIVLLSHIDVNSACYEDGWTYPPFSGAINDNCEIVGRGTQAQKSVTIQHYEALRQLKQNNVTLLRTVYIIATTDQTTGSNGIKLFVQTKTFQDMNVGFTLGIGGPTDQQEISLFNRFKTQYVIRLDCYGVSGSSAVYPNSTAADFCGSVLKAYNKYREGQYKLSLRTRDSGDYTAINYIGGRTIIEYGMIPAHLAAYYVADLALNTTVEDFIEIVRGWIMGAGGNIKPSSVYKEEGGSYYTRTDDSNPYYVAIQEAFNELCIPFRILTTPSTTDTTSIVKAGIPAFGLTPIRNTQVLVNGVNERLPLTTYFEGLRIVKEIVTRLANIPEDKVADDPSTYLQPEVSLLQDYVGINTSPGRDLRSAVDFLRRLGDIQNIKVTVYEVRPNYPVVIFKWPGQDPERRSILLLSHMDVVPACYEDGWTYPPFAGEINDQCEIVGRGTQDMKSFTIQYFLALRNLKKNNIKLLRNVYMVVTPDGAVGSLNGIVPFLESDTYKQLNVGFVLDRSIPNPNNEIYIFNSDKTTLVYRIDCYNPSTSSAFLPTIEATAYGKCSNFYRSVRDYRQQQFNIYIKTTNPGDYTVINLVGDRSLIIYSTIPAHVASYYIVYLAHNTSVANFNKIIRGWASQAEGNVTVSLVYSRRRTYITKVNRRNPYWVAINETFNDLNISINQTSGYTTTDITFVVGTGVPGFGITPQRNTPILVNGINERLSLPVFFEGIKIYERILRRIANLRDSQVNDDPTVYLTKPRVL</sequence>
<name>A0A194PJ96_PAPXU</name>
<dbReference type="GO" id="GO:0004046">
    <property type="term" value="F:aminoacylase activity"/>
    <property type="evidence" value="ECO:0007669"/>
    <property type="project" value="TreeGrafter"/>
</dbReference>
<accession>A0A194PJ96</accession>
<keyword evidence="1" id="KW-0378">Hydrolase</keyword>
<dbReference type="STRING" id="66420.A0A194PJ96"/>
<dbReference type="Proteomes" id="UP000053268">
    <property type="component" value="Unassembled WGS sequence"/>
</dbReference>
<keyword evidence="4" id="KW-1185">Reference proteome</keyword>
<dbReference type="InterPro" id="IPR052083">
    <property type="entry name" value="Aminoacylase-1_M20A"/>
</dbReference>
<dbReference type="Pfam" id="PF01546">
    <property type="entry name" value="Peptidase_M20"/>
    <property type="match status" value="3"/>
</dbReference>
<proteinExistence type="predicted"/>
<dbReference type="AlphaFoldDB" id="A0A194PJ96"/>
<protein>
    <submittedName>
        <fullName evidence="3">Aminoacylase-1</fullName>
    </submittedName>
</protein>
<reference evidence="3 4" key="1">
    <citation type="journal article" date="2015" name="Nat. Commun.">
        <title>Outbred genome sequencing and CRISPR/Cas9 gene editing in butterflies.</title>
        <authorList>
            <person name="Li X."/>
            <person name="Fan D."/>
            <person name="Zhang W."/>
            <person name="Liu G."/>
            <person name="Zhang L."/>
            <person name="Zhao L."/>
            <person name="Fang X."/>
            <person name="Chen L."/>
            <person name="Dong Y."/>
            <person name="Chen Y."/>
            <person name="Ding Y."/>
            <person name="Zhao R."/>
            <person name="Feng M."/>
            <person name="Zhu Y."/>
            <person name="Feng Y."/>
            <person name="Jiang X."/>
            <person name="Zhu D."/>
            <person name="Xiang H."/>
            <person name="Feng X."/>
            <person name="Li S."/>
            <person name="Wang J."/>
            <person name="Zhang G."/>
            <person name="Kronforst M.R."/>
            <person name="Wang W."/>
        </authorList>
    </citation>
    <scope>NUCLEOTIDE SEQUENCE [LARGE SCALE GENOMIC DNA]</scope>
    <source>
        <strain evidence="3">Ya'a_city_454_Px</strain>
        <tissue evidence="3">Whole body</tissue>
    </source>
</reference>